<evidence type="ECO:0000256" key="2">
    <source>
        <dbReference type="ARBA" id="ARBA00023002"/>
    </source>
</evidence>
<comment type="similarity">
    <text evidence="1 4 7">Belongs to the aldehyde dehydrogenase family.</text>
</comment>
<dbReference type="PANTHER" id="PTHR43570:SF16">
    <property type="entry name" value="ALDEHYDE DEHYDROGENASE TYPE III, ISOFORM Q"/>
    <property type="match status" value="1"/>
</dbReference>
<dbReference type="FunFam" id="3.40.605.10:FF:000004">
    <property type="entry name" value="Aldehyde dehydrogenase"/>
    <property type="match status" value="1"/>
</dbReference>
<dbReference type="Gene3D" id="3.40.309.10">
    <property type="entry name" value="Aldehyde Dehydrogenase, Chain A, domain 2"/>
    <property type="match status" value="1"/>
</dbReference>
<dbReference type="InterPro" id="IPR016163">
    <property type="entry name" value="Ald_DH_C"/>
</dbReference>
<evidence type="ECO:0000256" key="7">
    <source>
        <dbReference type="RuleBase" id="RU003345"/>
    </source>
</evidence>
<reference evidence="10 11" key="1">
    <citation type="submission" date="2016-01" db="EMBL/GenBank/DDBJ databases">
        <title>Characterization of the Clostridium difficile lineages that are prevalent in Hong Kong and China.</title>
        <authorList>
            <person name="Kwok J.S.-L."/>
            <person name="Lam W.-Y."/>
            <person name="Ip M."/>
            <person name="Chan T.-F."/>
            <person name="Hawkey P.M."/>
            <person name="Tsui S.K.-W."/>
        </authorList>
    </citation>
    <scope>NUCLEOTIDE SEQUENCE [LARGE SCALE GENOMIC DNA]</scope>
    <source>
        <strain evidence="10 11">300064</strain>
    </source>
</reference>
<dbReference type="FunFam" id="3.40.309.10:FF:000003">
    <property type="entry name" value="Aldehyde dehydrogenase"/>
    <property type="match status" value="1"/>
</dbReference>
<evidence type="ECO:0000259" key="9">
    <source>
        <dbReference type="Pfam" id="PF00171"/>
    </source>
</evidence>
<evidence type="ECO:0000256" key="8">
    <source>
        <dbReference type="SAM" id="Coils"/>
    </source>
</evidence>
<dbReference type="AlphaFoldDB" id="A0A2S7FCS0"/>
<name>A0A2S7FCS0_CLOBU</name>
<dbReference type="InterPro" id="IPR029510">
    <property type="entry name" value="Ald_DH_CS_GLU"/>
</dbReference>
<gene>
    <name evidence="10" type="ORF">AWN73_02320</name>
</gene>
<keyword evidence="3" id="KW-0520">NAD</keyword>
<proteinExistence type="inferred from homology"/>
<comment type="caution">
    <text evidence="10">The sequence shown here is derived from an EMBL/GenBank/DDBJ whole genome shotgun (WGS) entry which is preliminary data.</text>
</comment>
<evidence type="ECO:0000256" key="1">
    <source>
        <dbReference type="ARBA" id="ARBA00009986"/>
    </source>
</evidence>
<dbReference type="Proteomes" id="UP000238081">
    <property type="component" value="Unassembled WGS sequence"/>
</dbReference>
<dbReference type="SUPFAM" id="SSF53720">
    <property type="entry name" value="ALDH-like"/>
    <property type="match status" value="1"/>
</dbReference>
<evidence type="ECO:0000313" key="10">
    <source>
        <dbReference type="EMBL" id="PPV15940.1"/>
    </source>
</evidence>
<feature type="coiled-coil region" evidence="8">
    <location>
        <begin position="30"/>
        <end position="57"/>
    </location>
</feature>
<dbReference type="PROSITE" id="PS00687">
    <property type="entry name" value="ALDEHYDE_DEHYDR_GLU"/>
    <property type="match status" value="1"/>
</dbReference>
<dbReference type="InterPro" id="IPR016162">
    <property type="entry name" value="Ald_DH_N"/>
</dbReference>
<keyword evidence="8" id="KW-0175">Coiled coil</keyword>
<accession>A0A2S7FCS0</accession>
<keyword evidence="2 4" id="KW-0560">Oxidoreductase</keyword>
<dbReference type="Pfam" id="PF00171">
    <property type="entry name" value="Aldedh"/>
    <property type="match status" value="1"/>
</dbReference>
<dbReference type="InterPro" id="IPR012394">
    <property type="entry name" value="Aldehyde_DH_NAD(P)"/>
</dbReference>
<dbReference type="GO" id="GO:0005737">
    <property type="term" value="C:cytoplasm"/>
    <property type="evidence" value="ECO:0007669"/>
    <property type="project" value="TreeGrafter"/>
</dbReference>
<sequence>MGKSELMLDDVMEILNNQKKFFDTNKTKDINFRINSLKNLKKVIKKYENEIIKALNNDLGKHEFESYTTEVGFIYSSIEDFIKNIKKWSRPKKVKTPLFLQPAKSIIINEPYGTVLIIGPFNYPFQLIIEPLIGALAAGNTAVVKPSEMCPNVSMILMKIINEVFDPEYVACVEGAVETSSNLLKSHFDYIFFTGSERIGKIVMENAAKNLIPVTLELGGKSPVIVDKTANIDNATKRIIWGKTVNNGQTCVAPDYVLVHNDVINEFIKKAKQTIKKFYGENISNNKDYGRIINENHFNRLKNIIDKEKENIIFGGNYNKKDMFIEPTLIVKNAFTGESMSQEIFGPILPIIGYDNIDEAIKQIKGLSKPLALYLFTEDVKIEKHILNEISSGGVCINDTITHLANSNLPFGGVGSSGMGSYHGEESYSTFSHKRSILKKSSKVNFTMLFPPYNKSNLKLVKKFLR</sequence>
<feature type="active site" evidence="5 6">
    <location>
        <position position="217"/>
    </location>
</feature>
<evidence type="ECO:0000256" key="6">
    <source>
        <dbReference type="PROSITE-ProRule" id="PRU10007"/>
    </source>
</evidence>
<feature type="domain" description="Aldehyde dehydrogenase" evidence="9">
    <location>
        <begin position="9"/>
        <end position="435"/>
    </location>
</feature>
<dbReference type="PANTHER" id="PTHR43570">
    <property type="entry name" value="ALDEHYDE DEHYDROGENASE"/>
    <property type="match status" value="1"/>
</dbReference>
<dbReference type="GO" id="GO:0006081">
    <property type="term" value="P:aldehyde metabolic process"/>
    <property type="evidence" value="ECO:0007669"/>
    <property type="project" value="InterPro"/>
</dbReference>
<evidence type="ECO:0000256" key="5">
    <source>
        <dbReference type="PIRSR" id="PIRSR036492-1"/>
    </source>
</evidence>
<dbReference type="GO" id="GO:0004029">
    <property type="term" value="F:aldehyde dehydrogenase (NAD+) activity"/>
    <property type="evidence" value="ECO:0007669"/>
    <property type="project" value="TreeGrafter"/>
</dbReference>
<dbReference type="RefSeq" id="WP_043661240.1">
    <property type="nucleotide sequence ID" value="NZ_JSEG01000001.1"/>
</dbReference>
<dbReference type="EMBL" id="LRDH01000096">
    <property type="protein sequence ID" value="PPV15940.1"/>
    <property type="molecule type" value="Genomic_DNA"/>
</dbReference>
<evidence type="ECO:0000256" key="4">
    <source>
        <dbReference type="PIRNR" id="PIRNR036492"/>
    </source>
</evidence>
<dbReference type="CDD" id="cd07136">
    <property type="entry name" value="ALDH_YwdH-P39616"/>
    <property type="match status" value="1"/>
</dbReference>
<dbReference type="InterPro" id="IPR016161">
    <property type="entry name" value="Ald_DH/histidinol_DH"/>
</dbReference>
<feature type="active site" evidence="5">
    <location>
        <position position="251"/>
    </location>
</feature>
<dbReference type="InterPro" id="IPR015590">
    <property type="entry name" value="Aldehyde_DH_dom"/>
</dbReference>
<dbReference type="Gene3D" id="3.40.605.10">
    <property type="entry name" value="Aldehyde Dehydrogenase, Chain A, domain 1"/>
    <property type="match status" value="1"/>
</dbReference>
<protein>
    <recommendedName>
        <fullName evidence="4">Aldehyde dehydrogenase</fullName>
    </recommendedName>
</protein>
<dbReference type="PIRSF" id="PIRSF036492">
    <property type="entry name" value="ALDH"/>
    <property type="match status" value="1"/>
</dbReference>
<evidence type="ECO:0000256" key="3">
    <source>
        <dbReference type="ARBA" id="ARBA00023027"/>
    </source>
</evidence>
<organism evidence="10 11">
    <name type="scientific">Clostridium butyricum</name>
    <dbReference type="NCBI Taxonomy" id="1492"/>
    <lineage>
        <taxon>Bacteria</taxon>
        <taxon>Bacillati</taxon>
        <taxon>Bacillota</taxon>
        <taxon>Clostridia</taxon>
        <taxon>Eubacteriales</taxon>
        <taxon>Clostridiaceae</taxon>
        <taxon>Clostridium</taxon>
    </lineage>
</organism>
<evidence type="ECO:0000313" key="11">
    <source>
        <dbReference type="Proteomes" id="UP000238081"/>
    </source>
</evidence>